<dbReference type="GO" id="GO:0006633">
    <property type="term" value="P:fatty acid biosynthetic process"/>
    <property type="evidence" value="ECO:0007669"/>
    <property type="project" value="UniProtKB-UniRule"/>
</dbReference>
<keyword evidence="8 14" id="KW-0275">Fatty acid biosynthesis</keyword>
<dbReference type="PANTHER" id="PTHR34069:SF2">
    <property type="entry name" value="BETA-KETOACYL-[ACYL-CARRIER-PROTEIN] SYNTHASE III"/>
    <property type="match status" value="1"/>
</dbReference>
<organism evidence="17 18">
    <name type="scientific">Candidatus Obscuribacter phosphatis</name>
    <dbReference type="NCBI Taxonomy" id="1906157"/>
    <lineage>
        <taxon>Bacteria</taxon>
        <taxon>Bacillati</taxon>
        <taxon>Candidatus Melainabacteria</taxon>
        <taxon>Candidatus Obscuribacterales</taxon>
        <taxon>Candidatus Obscuribacteraceae</taxon>
        <taxon>Candidatus Obscuribacter</taxon>
    </lineage>
</organism>
<evidence type="ECO:0000313" key="18">
    <source>
        <dbReference type="Proteomes" id="UP000664277"/>
    </source>
</evidence>
<comment type="pathway">
    <text evidence="1 14">Lipid metabolism; fatty acid biosynthesis.</text>
</comment>
<evidence type="ECO:0000256" key="5">
    <source>
        <dbReference type="ARBA" id="ARBA00022679"/>
    </source>
</evidence>
<gene>
    <name evidence="14" type="primary">fabH</name>
    <name evidence="17" type="ORF">J0M35_07990</name>
</gene>
<evidence type="ECO:0000256" key="14">
    <source>
        <dbReference type="HAMAP-Rule" id="MF_01815"/>
    </source>
</evidence>
<comment type="catalytic activity">
    <reaction evidence="10">
        <text>malonyl-[ACP] + acetyl-CoA + H(+) = 3-oxobutanoyl-[ACP] + CO2 + CoA</text>
        <dbReference type="Rhea" id="RHEA:12080"/>
        <dbReference type="Rhea" id="RHEA-COMP:9623"/>
        <dbReference type="Rhea" id="RHEA-COMP:9625"/>
        <dbReference type="ChEBI" id="CHEBI:15378"/>
        <dbReference type="ChEBI" id="CHEBI:16526"/>
        <dbReference type="ChEBI" id="CHEBI:57287"/>
        <dbReference type="ChEBI" id="CHEBI:57288"/>
        <dbReference type="ChEBI" id="CHEBI:78449"/>
        <dbReference type="ChEBI" id="CHEBI:78450"/>
        <dbReference type="EC" id="2.3.1.180"/>
    </reaction>
    <physiologicalReaction direction="left-to-right" evidence="10">
        <dbReference type="Rhea" id="RHEA:12081"/>
    </physiologicalReaction>
</comment>
<evidence type="ECO:0000256" key="2">
    <source>
        <dbReference type="ARBA" id="ARBA00008642"/>
    </source>
</evidence>
<evidence type="ECO:0000256" key="6">
    <source>
        <dbReference type="ARBA" id="ARBA00022832"/>
    </source>
</evidence>
<comment type="domain">
    <text evidence="14">The last Arg residue of the ACP-binding site is essential for the weak association between ACP/AcpP and FabH.</text>
</comment>
<dbReference type="HAMAP" id="MF_01815">
    <property type="entry name" value="FabH"/>
    <property type="match status" value="1"/>
</dbReference>
<dbReference type="UniPathway" id="UPA00094"/>
<comment type="catalytic activity">
    <reaction evidence="11">
        <text>(2S)-2-methylbutanoyl-CoA + malonyl-[ACP] + H(+) = (4S)-4-methyl-3-oxohexanoyl-[ACP] + CO2 + CoA</text>
        <dbReference type="Rhea" id="RHEA:42276"/>
        <dbReference type="Rhea" id="RHEA-COMP:9623"/>
        <dbReference type="Rhea" id="RHEA-COMP:17148"/>
        <dbReference type="ChEBI" id="CHEBI:15378"/>
        <dbReference type="ChEBI" id="CHEBI:16526"/>
        <dbReference type="ChEBI" id="CHEBI:57287"/>
        <dbReference type="ChEBI" id="CHEBI:78449"/>
        <dbReference type="ChEBI" id="CHEBI:88166"/>
        <dbReference type="ChEBI" id="CHEBI:167462"/>
        <dbReference type="EC" id="2.3.1.300"/>
    </reaction>
    <physiologicalReaction direction="left-to-right" evidence="11">
        <dbReference type="Rhea" id="RHEA:42277"/>
    </physiologicalReaction>
</comment>
<feature type="domain" description="Beta-ketoacyl-[acyl-carrier-protein] synthase III C-terminal" evidence="15">
    <location>
        <begin position="254"/>
        <end position="343"/>
    </location>
</feature>
<keyword evidence="3 14" id="KW-0963">Cytoplasm</keyword>
<feature type="domain" description="Beta-ketoacyl-[acyl-carrier-protein] synthase III N-terminal" evidence="16">
    <location>
        <begin position="122"/>
        <end position="191"/>
    </location>
</feature>
<keyword evidence="4 14" id="KW-0444">Lipid biosynthesis</keyword>
<comment type="caution">
    <text evidence="17">The sequence shown here is derived from an EMBL/GenBank/DDBJ whole genome shotgun (WGS) entry which is preliminary data.</text>
</comment>
<feature type="active site" evidence="14">
    <location>
        <position position="128"/>
    </location>
</feature>
<comment type="subunit">
    <text evidence="14">Homodimer.</text>
</comment>
<keyword evidence="9 14" id="KW-0012">Acyltransferase</keyword>
<evidence type="ECO:0000256" key="12">
    <source>
        <dbReference type="ARBA" id="ARBA00052467"/>
    </source>
</evidence>
<accession>A0A8J7P795</accession>
<dbReference type="InterPro" id="IPR013747">
    <property type="entry name" value="ACP_syn_III_C"/>
</dbReference>
<feature type="active site" evidence="14">
    <location>
        <position position="270"/>
    </location>
</feature>
<evidence type="ECO:0000256" key="7">
    <source>
        <dbReference type="ARBA" id="ARBA00023098"/>
    </source>
</evidence>
<evidence type="ECO:0000256" key="11">
    <source>
        <dbReference type="ARBA" id="ARBA00052407"/>
    </source>
</evidence>
<keyword evidence="5 14" id="KW-0808">Transferase</keyword>
<evidence type="ECO:0000259" key="15">
    <source>
        <dbReference type="Pfam" id="PF08541"/>
    </source>
</evidence>
<feature type="active site" evidence="14">
    <location>
        <position position="300"/>
    </location>
</feature>
<evidence type="ECO:0000256" key="13">
    <source>
        <dbReference type="ARBA" id="ARBA00052985"/>
    </source>
</evidence>
<dbReference type="Pfam" id="PF08545">
    <property type="entry name" value="ACP_syn_III"/>
    <property type="match status" value="1"/>
</dbReference>
<dbReference type="SUPFAM" id="SSF53901">
    <property type="entry name" value="Thiolase-like"/>
    <property type="match status" value="1"/>
</dbReference>
<comment type="catalytic activity">
    <reaction evidence="13">
        <text>3-methylbutanoyl-CoA + malonyl-[ACP] + H(+) = 5-methyl-3-oxohexanoyl-[ACP] + CO2 + CoA</text>
        <dbReference type="Rhea" id="RHEA:42272"/>
        <dbReference type="Rhea" id="RHEA-COMP:9623"/>
        <dbReference type="Rhea" id="RHEA-COMP:9941"/>
        <dbReference type="ChEBI" id="CHEBI:15378"/>
        <dbReference type="ChEBI" id="CHEBI:16526"/>
        <dbReference type="ChEBI" id="CHEBI:57287"/>
        <dbReference type="ChEBI" id="CHEBI:57345"/>
        <dbReference type="ChEBI" id="CHEBI:78449"/>
        <dbReference type="ChEBI" id="CHEBI:78822"/>
        <dbReference type="EC" id="2.3.1.300"/>
    </reaction>
    <physiologicalReaction direction="left-to-right" evidence="13">
        <dbReference type="Rhea" id="RHEA:42273"/>
    </physiologicalReaction>
</comment>
<keyword evidence="7 14" id="KW-0443">Lipid metabolism</keyword>
<keyword evidence="6 14" id="KW-0276">Fatty acid metabolism</keyword>
<dbReference type="GO" id="GO:0005737">
    <property type="term" value="C:cytoplasm"/>
    <property type="evidence" value="ECO:0007669"/>
    <property type="project" value="UniProtKB-SubCell"/>
</dbReference>
<dbReference type="Pfam" id="PF08541">
    <property type="entry name" value="ACP_syn_III_C"/>
    <property type="match status" value="1"/>
</dbReference>
<dbReference type="GO" id="GO:0033818">
    <property type="term" value="F:beta-ketoacyl-acyl-carrier-protein synthase III activity"/>
    <property type="evidence" value="ECO:0007669"/>
    <property type="project" value="UniProtKB-UniRule"/>
</dbReference>
<dbReference type="FunFam" id="3.40.47.10:FF:000004">
    <property type="entry name" value="3-oxoacyl-[acyl-carrier-protein] synthase 3"/>
    <property type="match status" value="1"/>
</dbReference>
<dbReference type="InterPro" id="IPR016039">
    <property type="entry name" value="Thiolase-like"/>
</dbReference>
<dbReference type="InterPro" id="IPR013751">
    <property type="entry name" value="ACP_syn_III_N"/>
</dbReference>
<evidence type="ECO:0000256" key="1">
    <source>
        <dbReference type="ARBA" id="ARBA00005194"/>
    </source>
</evidence>
<comment type="similarity">
    <text evidence="2 14">Belongs to the thiolase-like superfamily. FabH family.</text>
</comment>
<evidence type="ECO:0000256" key="9">
    <source>
        <dbReference type="ARBA" id="ARBA00023315"/>
    </source>
</evidence>
<evidence type="ECO:0000256" key="10">
    <source>
        <dbReference type="ARBA" id="ARBA00051096"/>
    </source>
</evidence>
<protein>
    <recommendedName>
        <fullName evidence="14">Beta-ketoacyl-[acyl-carrier-protein] synthase III</fullName>
        <shortName evidence="14">Beta-ketoacyl-ACP synthase III</shortName>
        <shortName evidence="14">KAS III</shortName>
        <ecNumber evidence="14">2.3.1.180</ecNumber>
    </recommendedName>
    <alternativeName>
        <fullName evidence="14">3-oxoacyl-[acyl-carrier-protein] synthase 3</fullName>
    </alternativeName>
    <alternativeName>
        <fullName evidence="14">3-oxoacyl-[acyl-carrier-protein] synthase III</fullName>
    </alternativeName>
</protein>
<dbReference type="GO" id="GO:0044550">
    <property type="term" value="P:secondary metabolite biosynthetic process"/>
    <property type="evidence" value="ECO:0007669"/>
    <property type="project" value="TreeGrafter"/>
</dbReference>
<evidence type="ECO:0000313" key="17">
    <source>
        <dbReference type="EMBL" id="MBN8660284.1"/>
    </source>
</evidence>
<evidence type="ECO:0000256" key="4">
    <source>
        <dbReference type="ARBA" id="ARBA00022516"/>
    </source>
</evidence>
<dbReference type="EMBL" id="JAFLCK010000009">
    <property type="protein sequence ID" value="MBN8660284.1"/>
    <property type="molecule type" value="Genomic_DNA"/>
</dbReference>
<proteinExistence type="inferred from homology"/>
<comment type="catalytic activity">
    <reaction evidence="12">
        <text>2-methylpropanoyl-CoA + malonyl-[ACP] + H(+) = 4-methyl-3-oxopentanoyl-[ACP] + CO2 + CoA</text>
        <dbReference type="Rhea" id="RHEA:42268"/>
        <dbReference type="Rhea" id="RHEA-COMP:9623"/>
        <dbReference type="Rhea" id="RHEA-COMP:9940"/>
        <dbReference type="ChEBI" id="CHEBI:15378"/>
        <dbReference type="ChEBI" id="CHEBI:16526"/>
        <dbReference type="ChEBI" id="CHEBI:57287"/>
        <dbReference type="ChEBI" id="CHEBI:57338"/>
        <dbReference type="ChEBI" id="CHEBI:78449"/>
        <dbReference type="ChEBI" id="CHEBI:78820"/>
        <dbReference type="EC" id="2.3.1.300"/>
    </reaction>
    <physiologicalReaction direction="left-to-right" evidence="12">
        <dbReference type="Rhea" id="RHEA:42269"/>
    </physiologicalReaction>
</comment>
<feature type="region of interest" description="ACP-binding" evidence="14">
    <location>
        <begin position="271"/>
        <end position="275"/>
    </location>
</feature>
<dbReference type="Gene3D" id="3.40.47.10">
    <property type="match status" value="1"/>
</dbReference>
<dbReference type="EC" id="2.3.1.180" evidence="14"/>
<dbReference type="PANTHER" id="PTHR34069">
    <property type="entry name" value="3-OXOACYL-[ACYL-CARRIER-PROTEIN] SYNTHASE 3"/>
    <property type="match status" value="1"/>
</dbReference>
<comment type="function">
    <text evidence="14">Catalyzes the condensation reaction of fatty acid synthesis by the addition to an acyl acceptor of two carbons from malonyl-ACP. Catalyzes the first condensation reaction which initiates fatty acid synthesis and may therefore play a role in governing the total rate of fatty acid production. Possesses both acetoacetyl-ACP synthase and acetyl transacylase activities. Its substrate specificity determines the biosynthesis of branched-chain and/or straight-chain of fatty acids.</text>
</comment>
<evidence type="ECO:0000259" key="16">
    <source>
        <dbReference type="Pfam" id="PF08545"/>
    </source>
</evidence>
<sequence>MTMTAPFPALAYRGKPALVKISAVGTAVPSRRLTNFDLEKMVETSDQWITERTGIKNRYIVSEGETCSDLGAKAALEACKKAGVDPKDIELIVFATITPDMMLPATACLVQHKIGAPHAWGFDLSIACSGFLYALQVGAQFIMSGCHKNVLVIGMDVMSSIVDYTDRQTCIIFGDGGGAVLLQPSESEEDGCFIDYLHEVDGSGGDFLCVPGGGSKHPSSHKTVENHDHFVKQDGPVVFKFATKRMPDLCVRLLERNSLTGQDVDVFVPHQANLRIIKSAVERLGMPMEKVVINIEEYGNTTAGTIPLALATALDSGRLKKGDLVLFAAMGAGLSTGASLIRWAY</sequence>
<dbReference type="InterPro" id="IPR004655">
    <property type="entry name" value="FabH"/>
</dbReference>
<comment type="subcellular location">
    <subcellularLocation>
        <location evidence="14">Cytoplasm</location>
    </subcellularLocation>
</comment>
<keyword evidence="14" id="KW-0511">Multifunctional enzyme</keyword>
<evidence type="ECO:0000256" key="8">
    <source>
        <dbReference type="ARBA" id="ARBA00023160"/>
    </source>
</evidence>
<dbReference type="NCBIfam" id="NF006829">
    <property type="entry name" value="PRK09352.1"/>
    <property type="match status" value="1"/>
</dbReference>
<dbReference type="GO" id="GO:0004315">
    <property type="term" value="F:3-oxoacyl-[acyl-carrier-protein] synthase activity"/>
    <property type="evidence" value="ECO:0007669"/>
    <property type="project" value="InterPro"/>
</dbReference>
<name>A0A8J7P795_9BACT</name>
<dbReference type="AlphaFoldDB" id="A0A8J7P795"/>
<dbReference type="NCBIfam" id="TIGR00747">
    <property type="entry name" value="fabH"/>
    <property type="match status" value="1"/>
</dbReference>
<evidence type="ECO:0000256" key="3">
    <source>
        <dbReference type="ARBA" id="ARBA00022490"/>
    </source>
</evidence>
<dbReference type="CDD" id="cd00830">
    <property type="entry name" value="KAS_III"/>
    <property type="match status" value="1"/>
</dbReference>
<dbReference type="Proteomes" id="UP000664277">
    <property type="component" value="Unassembled WGS sequence"/>
</dbReference>
<reference evidence="17" key="1">
    <citation type="submission" date="2021-02" db="EMBL/GenBank/DDBJ databases">
        <title>Genome-Resolved Metagenomics of a Microbial Community Performing Photosynthetic Biological Nutrient Removal.</title>
        <authorList>
            <person name="Mcdaniel E.A."/>
        </authorList>
    </citation>
    <scope>NUCLEOTIDE SEQUENCE</scope>
    <source>
        <strain evidence="17">UWPOB_OBS1</strain>
    </source>
</reference>